<dbReference type="InterPro" id="IPR009003">
    <property type="entry name" value="Peptidase_S1_PA"/>
</dbReference>
<name>A0A1D1V5K6_RAMVA</name>
<dbReference type="OrthoDB" id="10012881at2759"/>
<dbReference type="SUPFAM" id="SSF49854">
    <property type="entry name" value="Spermadhesin, CUB domain"/>
    <property type="match status" value="2"/>
</dbReference>
<dbReference type="EMBL" id="BDGG01000004">
    <property type="protein sequence ID" value="GAU96994.1"/>
    <property type="molecule type" value="Genomic_DNA"/>
</dbReference>
<dbReference type="SUPFAM" id="SSF50494">
    <property type="entry name" value="Trypsin-like serine proteases"/>
    <property type="match status" value="1"/>
</dbReference>
<evidence type="ECO:0000256" key="6">
    <source>
        <dbReference type="ARBA" id="ARBA00022825"/>
    </source>
</evidence>
<comment type="caution">
    <text evidence="10">Lacks conserved residue(s) required for the propagation of feature annotation.</text>
</comment>
<evidence type="ECO:0000256" key="1">
    <source>
        <dbReference type="ARBA" id="ARBA00022659"/>
    </source>
</evidence>
<dbReference type="CDD" id="cd00190">
    <property type="entry name" value="Tryp_SPc"/>
    <property type="match status" value="1"/>
</dbReference>
<evidence type="ECO:0000256" key="8">
    <source>
        <dbReference type="ARBA" id="ARBA00052079"/>
    </source>
</evidence>
<organism evidence="15 16">
    <name type="scientific">Ramazzottius varieornatus</name>
    <name type="common">Water bear</name>
    <name type="synonym">Tardigrade</name>
    <dbReference type="NCBI Taxonomy" id="947166"/>
    <lineage>
        <taxon>Eukaryota</taxon>
        <taxon>Metazoa</taxon>
        <taxon>Ecdysozoa</taxon>
        <taxon>Tardigrada</taxon>
        <taxon>Eutardigrada</taxon>
        <taxon>Parachela</taxon>
        <taxon>Hypsibioidea</taxon>
        <taxon>Ramazzottiidae</taxon>
        <taxon>Ramazzottius</taxon>
    </lineage>
</organism>
<evidence type="ECO:0000256" key="7">
    <source>
        <dbReference type="ARBA" id="ARBA00023157"/>
    </source>
</evidence>
<dbReference type="InterPro" id="IPR035914">
    <property type="entry name" value="Sperma_CUB_dom_sf"/>
</dbReference>
<dbReference type="InterPro" id="IPR001254">
    <property type="entry name" value="Trypsin_dom"/>
</dbReference>
<dbReference type="InterPro" id="IPR001314">
    <property type="entry name" value="Peptidase_S1A"/>
</dbReference>
<keyword evidence="16" id="KW-1185">Reference proteome</keyword>
<dbReference type="SMART" id="SM00020">
    <property type="entry name" value="Tryp_SPc"/>
    <property type="match status" value="1"/>
</dbReference>
<dbReference type="InterPro" id="IPR002172">
    <property type="entry name" value="LDrepeatLR_classA_rpt"/>
</dbReference>
<reference evidence="15 16" key="1">
    <citation type="journal article" date="2016" name="Nat. Commun.">
        <title>Extremotolerant tardigrade genome and improved radiotolerance of human cultured cells by tardigrade-unique protein.</title>
        <authorList>
            <person name="Hashimoto T."/>
            <person name="Horikawa D.D."/>
            <person name="Saito Y."/>
            <person name="Kuwahara H."/>
            <person name="Kozuka-Hata H."/>
            <person name="Shin-I T."/>
            <person name="Minakuchi Y."/>
            <person name="Ohishi K."/>
            <person name="Motoyama A."/>
            <person name="Aizu T."/>
            <person name="Enomoto A."/>
            <person name="Kondo K."/>
            <person name="Tanaka S."/>
            <person name="Hara Y."/>
            <person name="Koshikawa S."/>
            <person name="Sagara H."/>
            <person name="Miura T."/>
            <person name="Yokobori S."/>
            <person name="Miyagawa K."/>
            <person name="Suzuki Y."/>
            <person name="Kubo T."/>
            <person name="Oyama M."/>
            <person name="Kohara Y."/>
            <person name="Fujiyama A."/>
            <person name="Arakawa K."/>
            <person name="Katayama T."/>
            <person name="Toyoda A."/>
            <person name="Kunieda T."/>
        </authorList>
    </citation>
    <scope>NUCLEOTIDE SEQUENCE [LARGE SCALE GENOMIC DNA]</scope>
    <source>
        <strain evidence="15 16">YOKOZUNA-1</strain>
    </source>
</reference>
<dbReference type="PRINTS" id="PR00722">
    <property type="entry name" value="CHYMOTRYPSIN"/>
</dbReference>
<evidence type="ECO:0000256" key="9">
    <source>
        <dbReference type="ARBA" id="ARBA00066707"/>
    </source>
</evidence>
<evidence type="ECO:0000256" key="5">
    <source>
        <dbReference type="ARBA" id="ARBA00022820"/>
    </source>
</evidence>
<dbReference type="GO" id="GO:0042381">
    <property type="term" value="P:hemolymph coagulation"/>
    <property type="evidence" value="ECO:0007669"/>
    <property type="project" value="UniProtKB-KW"/>
</dbReference>
<evidence type="ECO:0000259" key="14">
    <source>
        <dbReference type="PROSITE" id="PS50240"/>
    </source>
</evidence>
<evidence type="ECO:0000256" key="4">
    <source>
        <dbReference type="ARBA" id="ARBA00022801"/>
    </source>
</evidence>
<dbReference type="Gene3D" id="2.40.10.10">
    <property type="entry name" value="Trypsin-like serine proteases"/>
    <property type="match status" value="1"/>
</dbReference>
<dbReference type="CDD" id="cd00041">
    <property type="entry name" value="CUB"/>
    <property type="match status" value="2"/>
</dbReference>
<gene>
    <name evidence="15" type="primary">RvY_08357-1</name>
    <name evidence="15" type="synonym">RvY_08357.1</name>
    <name evidence="15" type="ORF">RvY_08357</name>
</gene>
<dbReference type="InterPro" id="IPR043504">
    <property type="entry name" value="Peptidase_S1_PA_chymotrypsin"/>
</dbReference>
<dbReference type="PROSITE" id="PS50068">
    <property type="entry name" value="LDLRA_2"/>
    <property type="match status" value="1"/>
</dbReference>
<dbReference type="FunFam" id="2.40.10.10:FF:000120">
    <property type="entry name" value="Putative serine protease"/>
    <property type="match status" value="1"/>
</dbReference>
<dbReference type="PROSITE" id="PS00134">
    <property type="entry name" value="TRYPSIN_HIS"/>
    <property type="match status" value="1"/>
</dbReference>
<dbReference type="PROSITE" id="PS01180">
    <property type="entry name" value="CUB"/>
    <property type="match status" value="2"/>
</dbReference>
<dbReference type="InterPro" id="IPR000859">
    <property type="entry name" value="CUB_dom"/>
</dbReference>
<dbReference type="Gene3D" id="2.60.120.290">
    <property type="entry name" value="Spermadhesin, CUB domain"/>
    <property type="match status" value="2"/>
</dbReference>
<accession>A0A1D1V5K6</accession>
<protein>
    <recommendedName>
        <fullName evidence="9">limulus clotting factor C</fullName>
        <ecNumber evidence="9">3.4.21.84</ecNumber>
    </recommendedName>
</protein>
<evidence type="ECO:0000256" key="2">
    <source>
        <dbReference type="ARBA" id="ARBA00022670"/>
    </source>
</evidence>
<evidence type="ECO:0000256" key="12">
    <source>
        <dbReference type="SAM" id="SignalP"/>
    </source>
</evidence>
<feature type="signal peptide" evidence="12">
    <location>
        <begin position="1"/>
        <end position="20"/>
    </location>
</feature>
<dbReference type="InterPro" id="IPR033116">
    <property type="entry name" value="TRYPSIN_SER"/>
</dbReference>
<dbReference type="Pfam" id="PF00089">
    <property type="entry name" value="Trypsin"/>
    <property type="match status" value="1"/>
</dbReference>
<keyword evidence="4 11" id="KW-0378">Hydrolase</keyword>
<dbReference type="PANTHER" id="PTHR24252:SF7">
    <property type="entry name" value="HYALIN"/>
    <property type="match status" value="1"/>
</dbReference>
<evidence type="ECO:0000259" key="13">
    <source>
        <dbReference type="PROSITE" id="PS01180"/>
    </source>
</evidence>
<dbReference type="AlphaFoldDB" id="A0A1D1V5K6"/>
<comment type="caution">
    <text evidence="15">The sequence shown here is derived from an EMBL/GenBank/DDBJ whole genome shotgun (WGS) entry which is preliminary data.</text>
</comment>
<evidence type="ECO:0000256" key="3">
    <source>
        <dbReference type="ARBA" id="ARBA00022729"/>
    </source>
</evidence>
<keyword evidence="5" id="KW-0353">Hemolymph clotting</keyword>
<dbReference type="Pfam" id="PF00431">
    <property type="entry name" value="CUB"/>
    <property type="match status" value="2"/>
</dbReference>
<evidence type="ECO:0000313" key="15">
    <source>
        <dbReference type="EMBL" id="GAU96994.1"/>
    </source>
</evidence>
<dbReference type="PROSITE" id="PS50240">
    <property type="entry name" value="TRYPSIN_DOM"/>
    <property type="match status" value="1"/>
</dbReference>
<dbReference type="GO" id="GO:0006508">
    <property type="term" value="P:proteolysis"/>
    <property type="evidence" value="ECO:0007669"/>
    <property type="project" value="UniProtKB-KW"/>
</dbReference>
<dbReference type="CDD" id="cd00112">
    <property type="entry name" value="LDLa"/>
    <property type="match status" value="1"/>
</dbReference>
<keyword evidence="7" id="KW-1015">Disulfide bond</keyword>
<dbReference type="SMART" id="SM00042">
    <property type="entry name" value="CUB"/>
    <property type="match status" value="2"/>
</dbReference>
<dbReference type="Gene3D" id="4.10.400.10">
    <property type="entry name" value="Low-density Lipoprotein Receptor"/>
    <property type="match status" value="1"/>
</dbReference>
<comment type="catalytic activity">
    <reaction evidence="8">
        <text>Selective cleavage of 103-Arg-|-Ser-104 and 124-Ile-|-Ile-125 bonds in Limulus clotting factor B to form activated factor B. Cleavage of -Pro-Arg-|-Xaa- bonds in synthetic substrates.</text>
        <dbReference type="EC" id="3.4.21.84"/>
    </reaction>
</comment>
<evidence type="ECO:0000256" key="10">
    <source>
        <dbReference type="PROSITE-ProRule" id="PRU00124"/>
    </source>
</evidence>
<sequence>MLPLQIFVTICIGVLTVVTSQEPGFLDGCKAPMVLPVWDNGAIFSPYYTLHPDFNYPPNQTCRWTIRVPEGKKLQITFDEAFDVERNGAPSLPSFTACADWVRIYSGTTTAPVCAPKGVLTTGIFCGTTSPGVQLVSSNTATIDFCTDEEDERRGFRLTYSGTDGSEIPPSTTTAKPQPGPVCGGEIVLDSENTVQYIQSPNYPEEYPQETFCEWIVRSSNSSAVMVTAVGLFEIDGRRRDPLCRGSHLMIEDTMQGKSVGRFCGDRPWSGPRGVRSFGNTVKIVFRSAFSWWNRRGFRLRVEESRCNAEYGHCPNSQTGHTCFDRSQLCDGNPDCPRGMDENCPAGCGIPAIPPYISTKSDAKIVGGVEARPGSWPWQAALFTLSGEHFCGGTIIEHDWVLTAAHCCVAHALPVDPKNYKVRVGEHDLAQEYEPNAVHYDIEKIILYPDYEPENDRTAYDMCMIKTKMPIFFNDDVTPVCLPSMNSGAIGSKCYVTGWGYSYGGREGRKFVNRTHITELKYSDPLRQVDVVIERELCESMWSDISEDEICAYNPEKDSCNGDSGGPLVCPSTDDPSRYELVGTVSWGHERCASENYPGVYAKTSYFLDWIYDTIADN</sequence>
<evidence type="ECO:0000313" key="16">
    <source>
        <dbReference type="Proteomes" id="UP000186922"/>
    </source>
</evidence>
<keyword evidence="3 12" id="KW-0732">Signal</keyword>
<dbReference type="STRING" id="947166.A0A1D1V5K6"/>
<feature type="domain" description="CUB" evidence="13">
    <location>
        <begin position="183"/>
        <end position="305"/>
    </location>
</feature>
<dbReference type="Proteomes" id="UP000186922">
    <property type="component" value="Unassembled WGS sequence"/>
</dbReference>
<dbReference type="EC" id="3.4.21.84" evidence="9"/>
<evidence type="ECO:0000256" key="11">
    <source>
        <dbReference type="RuleBase" id="RU363034"/>
    </source>
</evidence>
<dbReference type="SMART" id="SM00192">
    <property type="entry name" value="LDLa"/>
    <property type="match status" value="1"/>
</dbReference>
<keyword evidence="6 11" id="KW-0720">Serine protease</keyword>
<dbReference type="InterPro" id="IPR036055">
    <property type="entry name" value="LDL_receptor-like_sf"/>
</dbReference>
<dbReference type="PANTHER" id="PTHR24252">
    <property type="entry name" value="ACROSIN-RELATED"/>
    <property type="match status" value="1"/>
</dbReference>
<dbReference type="InterPro" id="IPR018114">
    <property type="entry name" value="TRYPSIN_HIS"/>
</dbReference>
<dbReference type="PROSITE" id="PS00135">
    <property type="entry name" value="TRYPSIN_SER"/>
    <property type="match status" value="1"/>
</dbReference>
<dbReference type="GO" id="GO:0004252">
    <property type="term" value="F:serine-type endopeptidase activity"/>
    <property type="evidence" value="ECO:0007669"/>
    <property type="project" value="InterPro"/>
</dbReference>
<feature type="domain" description="CUB" evidence="13">
    <location>
        <begin position="29"/>
        <end position="163"/>
    </location>
</feature>
<keyword evidence="2 11" id="KW-0645">Protease</keyword>
<proteinExistence type="predicted"/>
<keyword evidence="1" id="KW-0768">Sushi</keyword>
<feature type="domain" description="Peptidase S1" evidence="14">
    <location>
        <begin position="365"/>
        <end position="616"/>
    </location>
</feature>
<feature type="chain" id="PRO_5008898076" description="limulus clotting factor C" evidence="12">
    <location>
        <begin position="21"/>
        <end position="618"/>
    </location>
</feature>